<dbReference type="Proteomes" id="UP000002316">
    <property type="component" value="Chromosome 11"/>
</dbReference>
<keyword evidence="1" id="KW-0677">Repeat</keyword>
<dbReference type="InterPro" id="IPR035979">
    <property type="entry name" value="RBD_domain_sf"/>
</dbReference>
<evidence type="ECO:0000256" key="1">
    <source>
        <dbReference type="ARBA" id="ARBA00022737"/>
    </source>
</evidence>
<accession>D0A5I4</accession>
<dbReference type="Pfam" id="PF00076">
    <property type="entry name" value="RRM_1"/>
    <property type="match status" value="1"/>
</dbReference>
<dbReference type="FunFam" id="3.30.70.330:FF:000383">
    <property type="entry name" value="Sex lethal, isoform D"/>
    <property type="match status" value="1"/>
</dbReference>
<dbReference type="GO" id="GO:0005737">
    <property type="term" value="C:cytoplasm"/>
    <property type="evidence" value="ECO:0007669"/>
    <property type="project" value="UniProtKB-ARBA"/>
</dbReference>
<dbReference type="InterPro" id="IPR050502">
    <property type="entry name" value="Euk_RNA-bind_prot"/>
</dbReference>
<dbReference type="PANTHER" id="PTHR48025:SF1">
    <property type="entry name" value="RRM DOMAIN-CONTAINING PROTEIN"/>
    <property type="match status" value="1"/>
</dbReference>
<gene>
    <name evidence="6" type="ORF">TbgDal_XI500</name>
</gene>
<dbReference type="InterPro" id="IPR000504">
    <property type="entry name" value="RRM_dom"/>
</dbReference>
<evidence type="ECO:0000256" key="4">
    <source>
        <dbReference type="SAM" id="MobiDB-lite"/>
    </source>
</evidence>
<dbReference type="RefSeq" id="XP_011779199.1">
    <property type="nucleotide sequence ID" value="XM_011780897.1"/>
</dbReference>
<dbReference type="GO" id="GO:0010629">
    <property type="term" value="P:negative regulation of gene expression"/>
    <property type="evidence" value="ECO:0007669"/>
    <property type="project" value="UniProtKB-ARBA"/>
</dbReference>
<sequence length="200" mass="22315">MEPECESFPVGEAAPASTSSPFISTQMPPPMTSAPQPPSNEAEAPEGSKQHLSGGLTPRAAPFAAPRPSFSMEPEPLRNLIVNYLPPMMDEDRLFQLFAQFGPIESVKIIYDKVTRESRGYGFVKYMYFFSATYAVQWLNGYPIAGKRLKVAFANAEAAMESYKAMSASAMMFTMQQQAAMQNIFQRQMFLAQQQQQQQN</sequence>
<evidence type="ECO:0000256" key="2">
    <source>
        <dbReference type="ARBA" id="ARBA00022884"/>
    </source>
</evidence>
<dbReference type="GeneID" id="23867497"/>
<evidence type="ECO:0000313" key="7">
    <source>
        <dbReference type="Proteomes" id="UP000002316"/>
    </source>
</evidence>
<dbReference type="Gene3D" id="3.30.70.330">
    <property type="match status" value="1"/>
</dbReference>
<feature type="compositionally biased region" description="Pro residues" evidence="4">
    <location>
        <begin position="27"/>
        <end position="38"/>
    </location>
</feature>
<dbReference type="KEGG" id="tbg:TbgDal_XI500"/>
<proteinExistence type="predicted"/>
<organism evidence="6 7">
    <name type="scientific">Trypanosoma brucei gambiense (strain MHOM/CI/86/DAL972)</name>
    <dbReference type="NCBI Taxonomy" id="679716"/>
    <lineage>
        <taxon>Eukaryota</taxon>
        <taxon>Discoba</taxon>
        <taxon>Euglenozoa</taxon>
        <taxon>Kinetoplastea</taxon>
        <taxon>Metakinetoplastina</taxon>
        <taxon>Trypanosomatida</taxon>
        <taxon>Trypanosomatidae</taxon>
        <taxon>Trypanosoma</taxon>
    </lineage>
</organism>
<dbReference type="GO" id="GO:0005634">
    <property type="term" value="C:nucleus"/>
    <property type="evidence" value="ECO:0007669"/>
    <property type="project" value="TreeGrafter"/>
</dbReference>
<dbReference type="InterPro" id="IPR012677">
    <property type="entry name" value="Nucleotide-bd_a/b_plait_sf"/>
</dbReference>
<feature type="domain" description="RRM" evidence="5">
    <location>
        <begin position="78"/>
        <end position="156"/>
    </location>
</feature>
<dbReference type="SUPFAM" id="SSF54928">
    <property type="entry name" value="RNA-binding domain, RBD"/>
    <property type="match status" value="1"/>
</dbReference>
<dbReference type="AlphaFoldDB" id="D0A5I4"/>
<evidence type="ECO:0000256" key="3">
    <source>
        <dbReference type="PROSITE-ProRule" id="PRU00176"/>
    </source>
</evidence>
<dbReference type="PROSITE" id="PS50102">
    <property type="entry name" value="RRM"/>
    <property type="match status" value="1"/>
</dbReference>
<evidence type="ECO:0000259" key="5">
    <source>
        <dbReference type="PROSITE" id="PS50102"/>
    </source>
</evidence>
<dbReference type="SMART" id="SM00360">
    <property type="entry name" value="RRM"/>
    <property type="match status" value="1"/>
</dbReference>
<feature type="region of interest" description="Disordered" evidence="4">
    <location>
        <begin position="1"/>
        <end position="58"/>
    </location>
</feature>
<dbReference type="OrthoDB" id="439808at2759"/>
<evidence type="ECO:0000313" key="6">
    <source>
        <dbReference type="EMBL" id="CBH16935.1"/>
    </source>
</evidence>
<dbReference type="GO" id="GO:0003729">
    <property type="term" value="F:mRNA binding"/>
    <property type="evidence" value="ECO:0007669"/>
    <property type="project" value="UniProtKB-ARBA"/>
</dbReference>
<reference evidence="7" key="1">
    <citation type="journal article" date="2010" name="PLoS Negl. Trop. Dis.">
        <title>The genome sequence of Trypanosoma brucei gambiense, causative agent of chronic human african trypanosomiasis.</title>
        <authorList>
            <person name="Jackson A.P."/>
            <person name="Sanders M."/>
            <person name="Berry A."/>
            <person name="McQuillan J."/>
            <person name="Aslett M.A."/>
            <person name="Quail M.A."/>
            <person name="Chukualim B."/>
            <person name="Capewell P."/>
            <person name="MacLeod A."/>
            <person name="Melville S.E."/>
            <person name="Gibson W."/>
            <person name="Barry J.D."/>
            <person name="Berriman M."/>
            <person name="Hertz-Fowler C."/>
        </authorList>
    </citation>
    <scope>NUCLEOTIDE SEQUENCE [LARGE SCALE GENOMIC DNA]</scope>
    <source>
        <strain evidence="7">MHOM/CI/86/DAL972</strain>
    </source>
</reference>
<dbReference type="PANTHER" id="PTHR48025">
    <property type="entry name" value="OS02G0815200 PROTEIN"/>
    <property type="match status" value="1"/>
</dbReference>
<keyword evidence="2 3" id="KW-0694">RNA-binding</keyword>
<dbReference type="VEuPathDB" id="TriTrypDB:Tbg972.11.500"/>
<dbReference type="GO" id="GO:0009967">
    <property type="term" value="P:positive regulation of signal transduction"/>
    <property type="evidence" value="ECO:0007669"/>
    <property type="project" value="UniProtKB-ARBA"/>
</dbReference>
<name>D0A5I4_TRYB9</name>
<dbReference type="EMBL" id="FN554974">
    <property type="protein sequence ID" value="CBH16935.1"/>
    <property type="molecule type" value="Genomic_DNA"/>
</dbReference>
<protein>
    <submittedName>
        <fullName evidence="6">RNA-binding protein, putative</fullName>
    </submittedName>
</protein>